<accession>A0A9P8UPG7</accession>
<dbReference type="RefSeq" id="XP_045960719.1">
    <property type="nucleotide sequence ID" value="XM_046095148.1"/>
</dbReference>
<feature type="region of interest" description="Disordered" evidence="1">
    <location>
        <begin position="99"/>
        <end position="123"/>
    </location>
</feature>
<proteinExistence type="predicted"/>
<keyword evidence="3" id="KW-1185">Reference proteome</keyword>
<organism evidence="2 3">
    <name type="scientific">Truncatella angustata</name>
    <dbReference type="NCBI Taxonomy" id="152316"/>
    <lineage>
        <taxon>Eukaryota</taxon>
        <taxon>Fungi</taxon>
        <taxon>Dikarya</taxon>
        <taxon>Ascomycota</taxon>
        <taxon>Pezizomycotina</taxon>
        <taxon>Sordariomycetes</taxon>
        <taxon>Xylariomycetidae</taxon>
        <taxon>Amphisphaeriales</taxon>
        <taxon>Sporocadaceae</taxon>
        <taxon>Truncatella</taxon>
    </lineage>
</organism>
<protein>
    <submittedName>
        <fullName evidence="2">Uncharacterized protein</fullName>
    </submittedName>
</protein>
<dbReference type="GeneID" id="70124041"/>
<dbReference type="Proteomes" id="UP000758603">
    <property type="component" value="Unassembled WGS sequence"/>
</dbReference>
<dbReference type="EMBL" id="JAGPXC010000002">
    <property type="protein sequence ID" value="KAH6656485.1"/>
    <property type="molecule type" value="Genomic_DNA"/>
</dbReference>
<evidence type="ECO:0000313" key="3">
    <source>
        <dbReference type="Proteomes" id="UP000758603"/>
    </source>
</evidence>
<evidence type="ECO:0000256" key="1">
    <source>
        <dbReference type="SAM" id="MobiDB-lite"/>
    </source>
</evidence>
<evidence type="ECO:0000313" key="2">
    <source>
        <dbReference type="EMBL" id="KAH6656485.1"/>
    </source>
</evidence>
<sequence>MTKPCRRQQLGRYRKQLWLRTKDKKKSRVLGLEKNKMNTDQRPASDVVVVVLGSGDAKSVFVSRDARGKSHARNAVTLGILRAKLLTFPQVTRLSGSWQWKRSASPRSGHGLAKLSIRSTRKQPTTRAGARVCLLPCQLNDDPSPR</sequence>
<comment type="caution">
    <text evidence="2">The sequence shown here is derived from an EMBL/GenBank/DDBJ whole genome shotgun (WGS) entry which is preliminary data.</text>
</comment>
<reference evidence="2" key="1">
    <citation type="journal article" date="2021" name="Nat. Commun.">
        <title>Genetic determinants of endophytism in the Arabidopsis root mycobiome.</title>
        <authorList>
            <person name="Mesny F."/>
            <person name="Miyauchi S."/>
            <person name="Thiergart T."/>
            <person name="Pickel B."/>
            <person name="Atanasova L."/>
            <person name="Karlsson M."/>
            <person name="Huettel B."/>
            <person name="Barry K.W."/>
            <person name="Haridas S."/>
            <person name="Chen C."/>
            <person name="Bauer D."/>
            <person name="Andreopoulos W."/>
            <person name="Pangilinan J."/>
            <person name="LaButti K."/>
            <person name="Riley R."/>
            <person name="Lipzen A."/>
            <person name="Clum A."/>
            <person name="Drula E."/>
            <person name="Henrissat B."/>
            <person name="Kohler A."/>
            <person name="Grigoriev I.V."/>
            <person name="Martin F.M."/>
            <person name="Hacquard S."/>
        </authorList>
    </citation>
    <scope>NUCLEOTIDE SEQUENCE</scope>
    <source>
        <strain evidence="2">MPI-SDFR-AT-0073</strain>
    </source>
</reference>
<dbReference type="AlphaFoldDB" id="A0A9P8UPG7"/>
<name>A0A9P8UPG7_9PEZI</name>
<gene>
    <name evidence="2" type="ORF">BKA67DRAFT_157803</name>
</gene>